<comment type="caution">
    <text evidence="1">The sequence shown here is derived from an EMBL/GenBank/DDBJ whole genome shotgun (WGS) entry which is preliminary data.</text>
</comment>
<proteinExistence type="predicted"/>
<accession>A0A0G1CG21</accession>
<gene>
    <name evidence="1" type="ORF">UV61_C0030G0008</name>
</gene>
<name>A0A0G1CG21_9BACT</name>
<evidence type="ECO:0000313" key="1">
    <source>
        <dbReference type="EMBL" id="KKS84424.1"/>
    </source>
</evidence>
<dbReference type="AlphaFoldDB" id="A0A0G1CG21"/>
<reference evidence="1 2" key="1">
    <citation type="journal article" date="2015" name="Nature">
        <title>rRNA introns, odd ribosomes, and small enigmatic genomes across a large radiation of phyla.</title>
        <authorList>
            <person name="Brown C.T."/>
            <person name="Hug L.A."/>
            <person name="Thomas B.C."/>
            <person name="Sharon I."/>
            <person name="Castelle C.J."/>
            <person name="Singh A."/>
            <person name="Wilkins M.J."/>
            <person name="Williams K.H."/>
            <person name="Banfield J.F."/>
        </authorList>
    </citation>
    <scope>NUCLEOTIDE SEQUENCE [LARGE SCALE GENOMIC DNA]</scope>
</reference>
<sequence>MSISIEASQQRYQSEARNVPVVDELGIEWFDPGRISKDKVRAHDQFFIDRLDGKWLTPSQVADQVTKLSSWYVGETPEGKRVFGIVPPIRAHRHLSAATIPLGADVSITAYNFARDLGHAKAVVRFLQRGVIGYEQAEREMGGIDPFLALENLENRRTAWRDTVTRHKYEQKTNPQKLQREIVDHKPAKKNTSSQPYLPPIGTAVTTSLLASAVKTPTKDSQGRKFRSISNAVYYTSTGLVTGSLILSACAPVTPDIKPAFVLTRTKADTVVQPWLNVDIPLGNNELGQIVVPIELQTDPADPSGESLVTLSRLNTDGKTVRPDVSWAMGLATVKNKQTHELESLPILIQFDKQGQTLVMGLFLNPEVSNSTHGEFTVNILNNGKISPTTLRVLVDMVGSGLSLKLYETDTGNSSQLVQTPTAVPTSPTAVPTDVPKFKWIDTVIGILTGAKAVYAQGAEVTPIPPATPTEILESTATVSPTPTEAPIVLDEEYTTAKIPENLKDVWEQAPKEHTTTWGEKTVAAYYERINRIVYVTKDNKVVGMYNDGYNKIEKLPQGINYMFGYDNVWVFTTDSKNSVYIRRLDANTEDPNGGIIYLGTMRAYLWASYKAAQKPPIPLEEGDNKDEYYNPMYFVTGEGAHYFDPANKGKYTFTYNSHGVDVTVDLSDPIFIYGDASHSDYKPALVVLADGSLGYGRHNDEGDRGVRSVINYSLTLIDTDWNTGDMSTIDSKYLEYIYYRDYIGKKAKLISEVNGPSQNNMRYWTKIGKK</sequence>
<organism evidence="1 2">
    <name type="scientific">Candidatus Gottesmanbacteria bacterium GW2011_GWB1_43_11</name>
    <dbReference type="NCBI Taxonomy" id="1618446"/>
    <lineage>
        <taxon>Bacteria</taxon>
        <taxon>Candidatus Gottesmaniibacteriota</taxon>
    </lineage>
</organism>
<dbReference type="STRING" id="1618446.UV61_C0030G0008"/>
<dbReference type="EMBL" id="LCFD01000030">
    <property type="protein sequence ID" value="KKS84424.1"/>
    <property type="molecule type" value="Genomic_DNA"/>
</dbReference>
<evidence type="ECO:0000313" key="2">
    <source>
        <dbReference type="Proteomes" id="UP000034050"/>
    </source>
</evidence>
<dbReference type="Proteomes" id="UP000034050">
    <property type="component" value="Unassembled WGS sequence"/>
</dbReference>
<protein>
    <submittedName>
        <fullName evidence="1">Uncharacterized protein</fullName>
    </submittedName>
</protein>